<sequence length="228" mass="24879">MRQTAARHPWWAYGALAVLLAALLFGAWGVWTVASGGAGGGSSSAGHRVELERLEQEVATLKRSDQISRDANAELQASLAARDEEIAGLRSDVAFYERFVGATAQPRGLAVHELELRPQQADGQVWHFIATLTQTRDRDAPSAGRLTLSVEGTQDGRLQRLSWADLRQQPDANGSEYSFRYFQRVEGDIILPPGFVPLRIHTRLAPSSGAPIERTIPWAEAARVAVDG</sequence>
<dbReference type="AlphaFoldDB" id="A0A4R5TKU7"/>
<dbReference type="EMBL" id="SMTF01000012">
    <property type="protein sequence ID" value="TDK22766.1"/>
    <property type="molecule type" value="Genomic_DNA"/>
</dbReference>
<protein>
    <submittedName>
        <fullName evidence="1">Uncharacterized protein</fullName>
    </submittedName>
</protein>
<gene>
    <name evidence="1" type="ORF">E2F46_13110</name>
</gene>
<evidence type="ECO:0000313" key="2">
    <source>
        <dbReference type="Proteomes" id="UP000294796"/>
    </source>
</evidence>
<comment type="caution">
    <text evidence="1">The sequence shown here is derived from an EMBL/GenBank/DDBJ whole genome shotgun (WGS) entry which is preliminary data.</text>
</comment>
<dbReference type="InterPro" id="IPR046703">
    <property type="entry name" value="DUF6776"/>
</dbReference>
<evidence type="ECO:0000313" key="1">
    <source>
        <dbReference type="EMBL" id="TDK22766.1"/>
    </source>
</evidence>
<reference evidence="1 2" key="1">
    <citation type="submission" date="2019-03" db="EMBL/GenBank/DDBJ databases">
        <title>Luteimonas zhaokaii sp.nov., isolated from the rectal contents of Plateau pika in Yushu, Qinghai Province, China.</title>
        <authorList>
            <person name="Zhang G."/>
        </authorList>
    </citation>
    <scope>NUCLEOTIDE SEQUENCE [LARGE SCALE GENOMIC DNA]</scope>
    <source>
        <strain evidence="1 2">B9</strain>
    </source>
</reference>
<accession>A0A4R5TKU7</accession>
<proteinExistence type="predicted"/>
<dbReference type="Proteomes" id="UP000294796">
    <property type="component" value="Unassembled WGS sequence"/>
</dbReference>
<organism evidence="1 2">
    <name type="scientific">Luteimonas aestuarii</name>
    <dbReference type="NCBI Taxonomy" id="453837"/>
    <lineage>
        <taxon>Bacteria</taxon>
        <taxon>Pseudomonadati</taxon>
        <taxon>Pseudomonadota</taxon>
        <taxon>Gammaproteobacteria</taxon>
        <taxon>Lysobacterales</taxon>
        <taxon>Lysobacteraceae</taxon>
        <taxon>Luteimonas</taxon>
    </lineage>
</organism>
<dbReference type="OrthoDB" id="7056878at2"/>
<dbReference type="Pfam" id="PF20567">
    <property type="entry name" value="DUF6776"/>
    <property type="match status" value="1"/>
</dbReference>
<name>A0A4R5TKU7_9GAMM</name>
<keyword evidence="2" id="KW-1185">Reference proteome</keyword>